<evidence type="ECO:0000313" key="5">
    <source>
        <dbReference type="Proteomes" id="UP000659124"/>
    </source>
</evidence>
<keyword evidence="2" id="KW-1133">Transmembrane helix</keyword>
<comment type="caution">
    <text evidence="4">The sequence shown here is derived from an EMBL/GenBank/DDBJ whole genome shotgun (WGS) entry which is preliminary data.</text>
</comment>
<dbReference type="EMBL" id="JACVFC010000002">
    <property type="protein sequence ID" value="MBC9932593.1"/>
    <property type="molecule type" value="Genomic_DNA"/>
</dbReference>
<gene>
    <name evidence="4" type="ORF">ICL07_19565</name>
</gene>
<dbReference type="Proteomes" id="UP000659124">
    <property type="component" value="Unassembled WGS sequence"/>
</dbReference>
<proteinExistence type="predicted"/>
<keyword evidence="5" id="KW-1185">Reference proteome</keyword>
<evidence type="ECO:0000259" key="3">
    <source>
        <dbReference type="Pfam" id="PF05569"/>
    </source>
</evidence>
<feature type="domain" description="Peptidase M56" evidence="3">
    <location>
        <begin position="154"/>
        <end position="254"/>
    </location>
</feature>
<keyword evidence="2" id="KW-0812">Transmembrane</keyword>
<dbReference type="PANTHER" id="PTHR34978">
    <property type="entry name" value="POSSIBLE SENSOR-TRANSDUCER PROTEIN BLAR"/>
    <property type="match status" value="1"/>
</dbReference>
<organism evidence="4 5">
    <name type="scientific">Chitinophaga qingshengii</name>
    <dbReference type="NCBI Taxonomy" id="1569794"/>
    <lineage>
        <taxon>Bacteria</taxon>
        <taxon>Pseudomonadati</taxon>
        <taxon>Bacteroidota</taxon>
        <taxon>Chitinophagia</taxon>
        <taxon>Chitinophagales</taxon>
        <taxon>Chitinophagaceae</taxon>
        <taxon>Chitinophaga</taxon>
    </lineage>
</organism>
<keyword evidence="2" id="KW-0472">Membrane</keyword>
<evidence type="ECO:0000313" key="4">
    <source>
        <dbReference type="EMBL" id="MBC9932593.1"/>
    </source>
</evidence>
<dbReference type="RefSeq" id="WP_188089703.1">
    <property type="nucleotide sequence ID" value="NZ_JACVFC010000002.1"/>
</dbReference>
<name>A0ABR7TSM1_9BACT</name>
<feature type="region of interest" description="Disordered" evidence="1">
    <location>
        <begin position="311"/>
        <end position="332"/>
    </location>
</feature>
<protein>
    <submittedName>
        <fullName evidence="4">M56 family metallopeptidase</fullName>
    </submittedName>
</protein>
<feature type="transmembrane region" description="Helical" evidence="2">
    <location>
        <begin position="264"/>
        <end position="283"/>
    </location>
</feature>
<dbReference type="InterPro" id="IPR052173">
    <property type="entry name" value="Beta-lactam_resp_regulator"/>
</dbReference>
<reference evidence="4 5" key="1">
    <citation type="submission" date="2020-09" db="EMBL/GenBank/DDBJ databases">
        <title>Genome sequences of type strains of Chitinophaga qingshengii and Chitinophaga varians.</title>
        <authorList>
            <person name="Kittiwongwattana C."/>
        </authorList>
    </citation>
    <scope>NUCLEOTIDE SEQUENCE [LARGE SCALE GENOMIC DNA]</scope>
    <source>
        <strain evidence="4 5">JCM 30026</strain>
    </source>
</reference>
<evidence type="ECO:0000256" key="2">
    <source>
        <dbReference type="SAM" id="Phobius"/>
    </source>
</evidence>
<dbReference type="CDD" id="cd07341">
    <property type="entry name" value="M56_BlaR1_MecR1_like"/>
    <property type="match status" value="1"/>
</dbReference>
<dbReference type="PANTHER" id="PTHR34978:SF3">
    <property type="entry name" value="SLR0241 PROTEIN"/>
    <property type="match status" value="1"/>
</dbReference>
<dbReference type="Pfam" id="PF05569">
    <property type="entry name" value="Peptidase_M56"/>
    <property type="match status" value="1"/>
</dbReference>
<feature type="transmembrane region" description="Helical" evidence="2">
    <location>
        <begin position="85"/>
        <end position="108"/>
    </location>
</feature>
<accession>A0ABR7TSM1</accession>
<sequence length="550" mass="60591">MIPAILIYLFKANVALTLFFLAYRLGLRRLTFYTLNRVFLLSGIVCSSLFPLVSVNAFVDRHETIAGGIAYLPDLSALTVPDERFTVWSALVYLFWIGVAVMTIRLAIQLISLWRIHRRSSPDTVDGVPVRTLQQQVNPFSFFRYIYINPSLHQPDERFGILSHEQVHVQQWHSIDVILGELNNIFYWFNPGAWLMKTAIRENLEFITDRHLLKQGVDKTAYQYSLIKVSGIPYATAIANNFNFSHLKNRIIMMNSKKSSTIQLVRYVALGALVGGLVLSLNYSKASVSPWKSSPAVADTTIKPGVILETRRARSHSPAVRPNPNPDPKGATVVEKRPEVTVQQVTAPDGSAATTVNMSADRATVVAPTVTIQPGQSPLKTADGQEPIYIINDKVCTSSAEISALSPGDIESVSVYKGERMPGSMIAELGERARAGVIVVYTRAWLVSNKKRYEPATSVQGKAPGESAGQGKAVQELRRGASGGKAAVLTEDELKARAKARKIDDNDPDKKIYIRLEGEAAGLVVRENGYTATGNAVYLIPKEQPKKTAQ</sequence>
<feature type="transmembrane region" description="Helical" evidence="2">
    <location>
        <begin position="38"/>
        <end position="59"/>
    </location>
</feature>
<feature type="transmembrane region" description="Helical" evidence="2">
    <location>
        <begin position="6"/>
        <end position="26"/>
    </location>
</feature>
<evidence type="ECO:0000256" key="1">
    <source>
        <dbReference type="SAM" id="MobiDB-lite"/>
    </source>
</evidence>
<dbReference type="InterPro" id="IPR008756">
    <property type="entry name" value="Peptidase_M56"/>
</dbReference>